<accession>A0A1I2FNC5</accession>
<reference evidence="2" key="1">
    <citation type="submission" date="2016-10" db="EMBL/GenBank/DDBJ databases">
        <authorList>
            <person name="Varghese N."/>
            <person name="Submissions S."/>
        </authorList>
    </citation>
    <scope>NUCLEOTIDE SEQUENCE [LARGE SCALE GENOMIC DNA]</scope>
    <source>
        <strain evidence="2">ATCC 25963</strain>
    </source>
</reference>
<protein>
    <submittedName>
        <fullName evidence="1">Uncharacterized protein</fullName>
    </submittedName>
</protein>
<dbReference type="EMBL" id="FOMX01000027">
    <property type="protein sequence ID" value="SFF06319.1"/>
    <property type="molecule type" value="Genomic_DNA"/>
</dbReference>
<dbReference type="STRING" id="54.SAMN02745121_06728"/>
<keyword evidence="2" id="KW-1185">Reference proteome</keyword>
<gene>
    <name evidence="1" type="ORF">SAMN02745121_06728</name>
</gene>
<organism evidence="1 2">
    <name type="scientific">Nannocystis exedens</name>
    <dbReference type="NCBI Taxonomy" id="54"/>
    <lineage>
        <taxon>Bacteria</taxon>
        <taxon>Pseudomonadati</taxon>
        <taxon>Myxococcota</taxon>
        <taxon>Polyangia</taxon>
        <taxon>Nannocystales</taxon>
        <taxon>Nannocystaceae</taxon>
        <taxon>Nannocystis</taxon>
    </lineage>
</organism>
<sequence>MRGSKAVKEALCSSGMRASNRRAFARPATAGMREFASPEYILQIPLGHYI</sequence>
<dbReference type="AlphaFoldDB" id="A0A1I2FNC5"/>
<evidence type="ECO:0000313" key="2">
    <source>
        <dbReference type="Proteomes" id="UP000199400"/>
    </source>
</evidence>
<evidence type="ECO:0000313" key="1">
    <source>
        <dbReference type="EMBL" id="SFF06319.1"/>
    </source>
</evidence>
<name>A0A1I2FNC5_9BACT</name>
<proteinExistence type="predicted"/>
<dbReference type="Proteomes" id="UP000199400">
    <property type="component" value="Unassembled WGS sequence"/>
</dbReference>